<keyword evidence="4" id="KW-0597">Phosphoprotein</keyword>
<feature type="compositionally biased region" description="Pro residues" evidence="10">
    <location>
        <begin position="656"/>
        <end position="673"/>
    </location>
</feature>
<dbReference type="InterPro" id="IPR002014">
    <property type="entry name" value="VHS_dom"/>
</dbReference>
<feature type="compositionally biased region" description="Basic and acidic residues" evidence="10">
    <location>
        <begin position="275"/>
        <end position="286"/>
    </location>
</feature>
<evidence type="ECO:0000256" key="4">
    <source>
        <dbReference type="ARBA" id="ARBA00022553"/>
    </source>
</evidence>
<dbReference type="PROSITE" id="PS50178">
    <property type="entry name" value="ZF_FYVE"/>
    <property type="match status" value="1"/>
</dbReference>
<dbReference type="InterPro" id="IPR003903">
    <property type="entry name" value="UIM_dom"/>
</dbReference>
<dbReference type="SUPFAM" id="SSF57903">
    <property type="entry name" value="FYVE/PHD zinc finger"/>
    <property type="match status" value="1"/>
</dbReference>
<feature type="region of interest" description="Disordered" evidence="10">
    <location>
        <begin position="622"/>
        <end position="690"/>
    </location>
</feature>
<evidence type="ECO:0000256" key="7">
    <source>
        <dbReference type="ARBA" id="ARBA00022833"/>
    </source>
</evidence>
<feature type="region of interest" description="Disordered" evidence="10">
    <location>
        <begin position="335"/>
        <end position="361"/>
    </location>
</feature>
<keyword evidence="3" id="KW-0963">Cytoplasm</keyword>
<dbReference type="GO" id="GO:0043130">
    <property type="term" value="F:ubiquitin binding"/>
    <property type="evidence" value="ECO:0007669"/>
    <property type="project" value="InterPro"/>
</dbReference>
<gene>
    <name evidence="13" type="ORF">B4U79_12694</name>
</gene>
<feature type="domain" description="FYVE-type" evidence="11">
    <location>
        <begin position="161"/>
        <end position="221"/>
    </location>
</feature>
<dbReference type="Pfam" id="PF12210">
    <property type="entry name" value="Hrs_helical"/>
    <property type="match status" value="1"/>
</dbReference>
<evidence type="ECO:0000256" key="9">
    <source>
        <dbReference type="SAM" id="Coils"/>
    </source>
</evidence>
<dbReference type="InterPro" id="IPR024641">
    <property type="entry name" value="HRS_helical"/>
</dbReference>
<evidence type="ECO:0000259" key="11">
    <source>
        <dbReference type="PROSITE" id="PS50178"/>
    </source>
</evidence>
<accession>A0A443R8T5</accession>
<dbReference type="CDD" id="cd21387">
    <property type="entry name" value="GAT_Hrs"/>
    <property type="match status" value="1"/>
</dbReference>
<keyword evidence="7" id="KW-0862">Zinc</keyword>
<feature type="compositionally biased region" description="Low complexity" evidence="10">
    <location>
        <begin position="223"/>
        <end position="239"/>
    </location>
</feature>
<comment type="caution">
    <text evidence="13">The sequence shown here is derived from an EMBL/GenBank/DDBJ whole genome shotgun (WGS) entry which is preliminary data.</text>
</comment>
<keyword evidence="13" id="KW-0808">Transferase</keyword>
<evidence type="ECO:0000256" key="6">
    <source>
        <dbReference type="ARBA" id="ARBA00022771"/>
    </source>
</evidence>
<dbReference type="PROSITE" id="PS50330">
    <property type="entry name" value="UIM"/>
    <property type="match status" value="1"/>
</dbReference>
<dbReference type="SMART" id="SM00288">
    <property type="entry name" value="VHS"/>
    <property type="match status" value="1"/>
</dbReference>
<evidence type="ECO:0000256" key="5">
    <source>
        <dbReference type="ARBA" id="ARBA00022723"/>
    </source>
</evidence>
<evidence type="ECO:0000256" key="3">
    <source>
        <dbReference type="ARBA" id="ARBA00022490"/>
    </source>
</evidence>
<dbReference type="InterPro" id="IPR008942">
    <property type="entry name" value="ENTH_VHS"/>
</dbReference>
<dbReference type="GO" id="GO:0008270">
    <property type="term" value="F:zinc ion binding"/>
    <property type="evidence" value="ECO:0007669"/>
    <property type="project" value="UniProtKB-KW"/>
</dbReference>
<organism evidence="13 14">
    <name type="scientific">Dinothrombium tinctorium</name>
    <dbReference type="NCBI Taxonomy" id="1965070"/>
    <lineage>
        <taxon>Eukaryota</taxon>
        <taxon>Metazoa</taxon>
        <taxon>Ecdysozoa</taxon>
        <taxon>Arthropoda</taxon>
        <taxon>Chelicerata</taxon>
        <taxon>Arachnida</taxon>
        <taxon>Acari</taxon>
        <taxon>Acariformes</taxon>
        <taxon>Trombidiformes</taxon>
        <taxon>Prostigmata</taxon>
        <taxon>Anystina</taxon>
        <taxon>Parasitengona</taxon>
        <taxon>Trombidioidea</taxon>
        <taxon>Trombidiidae</taxon>
        <taxon>Dinothrombium</taxon>
    </lineage>
</organism>
<dbReference type="PROSITE" id="PS50179">
    <property type="entry name" value="VHS"/>
    <property type="match status" value="1"/>
</dbReference>
<keyword evidence="6 8" id="KW-0863">Zinc-finger</keyword>
<dbReference type="InterPro" id="IPR011011">
    <property type="entry name" value="Znf_FYVE_PHD"/>
</dbReference>
<keyword evidence="9" id="KW-0175">Coiled coil</keyword>
<evidence type="ECO:0000313" key="14">
    <source>
        <dbReference type="Proteomes" id="UP000285301"/>
    </source>
</evidence>
<evidence type="ECO:0000256" key="1">
    <source>
        <dbReference type="ARBA" id="ARBA00004496"/>
    </source>
</evidence>
<keyword evidence="13" id="KW-0418">Kinase</keyword>
<feature type="region of interest" description="Disordered" evidence="10">
    <location>
        <begin position="273"/>
        <end position="317"/>
    </location>
</feature>
<keyword evidence="5" id="KW-0479">Metal-binding</keyword>
<dbReference type="SUPFAM" id="SSF48464">
    <property type="entry name" value="ENTH/VHS domain"/>
    <property type="match status" value="1"/>
</dbReference>
<dbReference type="Gene3D" id="1.20.5.1940">
    <property type="match status" value="1"/>
</dbReference>
<dbReference type="SMART" id="SM00064">
    <property type="entry name" value="FYVE"/>
    <property type="match status" value="1"/>
</dbReference>
<dbReference type="Pfam" id="PF01363">
    <property type="entry name" value="FYVE"/>
    <property type="match status" value="1"/>
</dbReference>
<dbReference type="FunFam" id="3.30.40.10:FF:000028">
    <property type="entry name" value="Putative hepatocyte growth factor-regulated tyrosine kinase substrate"/>
    <property type="match status" value="1"/>
</dbReference>
<dbReference type="InterPro" id="IPR000306">
    <property type="entry name" value="Znf_FYVE"/>
</dbReference>
<dbReference type="GO" id="GO:0005769">
    <property type="term" value="C:early endosome"/>
    <property type="evidence" value="ECO:0007669"/>
    <property type="project" value="TreeGrafter"/>
</dbReference>
<feature type="coiled-coil region" evidence="9">
    <location>
        <begin position="445"/>
        <end position="524"/>
    </location>
</feature>
<evidence type="ECO:0000256" key="2">
    <source>
        <dbReference type="ARBA" id="ARBA00015450"/>
    </source>
</evidence>
<dbReference type="GO" id="GO:0032456">
    <property type="term" value="P:endocytic recycling"/>
    <property type="evidence" value="ECO:0007669"/>
    <property type="project" value="TreeGrafter"/>
</dbReference>
<comment type="subcellular location">
    <subcellularLocation>
        <location evidence="1">Cytoplasm</location>
    </subcellularLocation>
</comment>
<protein>
    <recommendedName>
        <fullName evidence="2">Hepatocyte growth factor-regulated tyrosine kinase substrate</fullName>
    </recommendedName>
</protein>
<dbReference type="STRING" id="1965070.A0A443R8T5"/>
<dbReference type="Gene3D" id="3.30.40.10">
    <property type="entry name" value="Zinc/RING finger domain, C3HC4 (zinc finger)"/>
    <property type="match status" value="1"/>
</dbReference>
<dbReference type="CDD" id="cd03569">
    <property type="entry name" value="VHS_Hrs"/>
    <property type="match status" value="1"/>
</dbReference>
<feature type="region of interest" description="Disordered" evidence="10">
    <location>
        <begin position="223"/>
        <end position="261"/>
    </location>
</feature>
<dbReference type="Gene3D" id="1.25.40.90">
    <property type="match status" value="1"/>
</dbReference>
<feature type="compositionally biased region" description="Basic and acidic residues" evidence="10">
    <location>
        <begin position="335"/>
        <end position="344"/>
    </location>
</feature>
<evidence type="ECO:0000256" key="10">
    <source>
        <dbReference type="SAM" id="MobiDB-lite"/>
    </source>
</evidence>
<feature type="compositionally biased region" description="Polar residues" evidence="10">
    <location>
        <begin position="679"/>
        <end position="690"/>
    </location>
</feature>
<dbReference type="PANTHER" id="PTHR46275:SF1">
    <property type="entry name" value="HEPATOCYTE GROWTH FACTOR-REGULATED TYROSINE KINASE SUBSTRATE"/>
    <property type="match status" value="1"/>
</dbReference>
<dbReference type="Pfam" id="PF00790">
    <property type="entry name" value="VHS"/>
    <property type="match status" value="1"/>
</dbReference>
<feature type="compositionally biased region" description="Polar residues" evidence="10">
    <location>
        <begin position="622"/>
        <end position="632"/>
    </location>
</feature>
<sequence>MFSLSNSSFDKLLDKATSNLLLEPDWNAIMQICDSIRGGDIKPKYALNGIVKKLFASNPHVNLFALQVLESCVKNCGQPFHAEVATKSFMEEIRELVKVNTNEKVREKILELIQTWAHAFRNEPSYRAIQDTVNLMKIEGFKFPVLKESDAMFIADSAPQWEDGDNCNRCRVAFSVVQRKHHCRNCGQIFCAKCSSKQSIIPKYGIEKEVRVCEDCYDKLNKPSSTAPKSSASNSENSSPFKDTSGVKASAPPSKSEQELIEEEELQMAIALSKSEAESKEKERLRSYSMPTSSAFNSEPKSEHNYSTNNRSFNLDSKTDSELSRYLNRDYWEQKVSQNEERSKSPLPSAPKQQSALKSSETKILVKTEEKLQNGENDDLNTFLSTLRSAIEIFVNRMNSNQVRGRPIANDSAVQSLFLNITNMHSQLLKHIQETDDARVYYESLQDKLSQIRDARAALDSLREEHQEKLRREAEESERIRQQQMAQKLEIMRKKKQEYLQYQRQMALQRIHEQERELQLRQEQQKYMWQQQQQQPNNNMYSQAGTPYPQPAASVYGAVAPPPVNQSAPLPQGPSLPQGHSPIHMQQYPQQVRQPTPVYSDYSGAYNIQNVASALPVSDQSFGQQPMQTQMPNMRPVSGMESEKGHLPPQQVYQQPMPPQQPMPTQQPGPPQQPRNEPVVNNEQPLISFD</sequence>
<dbReference type="InterPro" id="IPR017455">
    <property type="entry name" value="Znf_FYVE-rel"/>
</dbReference>
<proteinExistence type="predicted"/>
<evidence type="ECO:0000313" key="13">
    <source>
        <dbReference type="EMBL" id="RWS11679.1"/>
    </source>
</evidence>
<dbReference type="AlphaFoldDB" id="A0A443R8T5"/>
<keyword evidence="14" id="KW-1185">Reference proteome</keyword>
<dbReference type="Proteomes" id="UP000285301">
    <property type="component" value="Unassembled WGS sequence"/>
</dbReference>
<dbReference type="GO" id="GO:0031623">
    <property type="term" value="P:receptor internalization"/>
    <property type="evidence" value="ECO:0007669"/>
    <property type="project" value="TreeGrafter"/>
</dbReference>
<evidence type="ECO:0000259" key="12">
    <source>
        <dbReference type="PROSITE" id="PS50179"/>
    </source>
</evidence>
<evidence type="ECO:0000256" key="8">
    <source>
        <dbReference type="PROSITE-ProRule" id="PRU00091"/>
    </source>
</evidence>
<dbReference type="OrthoDB" id="957735at2759"/>
<dbReference type="InterPro" id="IPR017073">
    <property type="entry name" value="HGS/VPS27"/>
</dbReference>
<dbReference type="InterPro" id="IPR013083">
    <property type="entry name" value="Znf_RING/FYVE/PHD"/>
</dbReference>
<dbReference type="CDD" id="cd15720">
    <property type="entry name" value="FYVE_Hrs"/>
    <property type="match status" value="1"/>
</dbReference>
<feature type="domain" description="VHS" evidence="12">
    <location>
        <begin position="16"/>
        <end position="144"/>
    </location>
</feature>
<reference evidence="13 14" key="1">
    <citation type="journal article" date="2018" name="Gigascience">
        <title>Genomes of trombidid mites reveal novel predicted allergens and laterally-transferred genes associated with secondary metabolism.</title>
        <authorList>
            <person name="Dong X."/>
            <person name="Chaisiri K."/>
            <person name="Xia D."/>
            <person name="Armstrong S.D."/>
            <person name="Fang Y."/>
            <person name="Donnelly M.J."/>
            <person name="Kadowaki T."/>
            <person name="McGarry J.W."/>
            <person name="Darby A.C."/>
            <person name="Makepeace B.L."/>
        </authorList>
    </citation>
    <scope>NUCLEOTIDE SEQUENCE [LARGE SCALE GENOMIC DNA]</scope>
    <source>
        <strain evidence="13">UoL-WK</strain>
    </source>
</reference>
<dbReference type="PANTHER" id="PTHR46275">
    <property type="entry name" value="HEPATOCYTE GROWTH FACTOR-REGULATED TYROSINE KINASE SUBSTRATE"/>
    <property type="match status" value="1"/>
</dbReference>
<feature type="compositionally biased region" description="Polar residues" evidence="10">
    <location>
        <begin position="289"/>
        <end position="316"/>
    </location>
</feature>
<dbReference type="EMBL" id="NCKU01001604">
    <property type="protein sequence ID" value="RWS11679.1"/>
    <property type="molecule type" value="Genomic_DNA"/>
</dbReference>
<dbReference type="GO" id="GO:0016301">
    <property type="term" value="F:kinase activity"/>
    <property type="evidence" value="ECO:0007669"/>
    <property type="project" value="UniProtKB-KW"/>
</dbReference>
<feature type="region of interest" description="Disordered" evidence="10">
    <location>
        <begin position="557"/>
        <end position="583"/>
    </location>
</feature>
<dbReference type="PIRSF" id="PIRSF036956">
    <property type="entry name" value="Hrs_Vps27"/>
    <property type="match status" value="1"/>
</dbReference>
<name>A0A443R8T5_9ACAR</name>
<dbReference type="GO" id="GO:0035091">
    <property type="term" value="F:phosphatidylinositol binding"/>
    <property type="evidence" value="ECO:0007669"/>
    <property type="project" value="InterPro"/>
</dbReference>